<dbReference type="InterPro" id="IPR037396">
    <property type="entry name" value="FMN_HAD"/>
</dbReference>
<feature type="domain" description="FMN hydroxy acid dehydrogenase" evidence="8">
    <location>
        <begin position="37"/>
        <end position="339"/>
    </location>
</feature>
<dbReference type="Proteomes" id="UP001314903">
    <property type="component" value="Unassembled WGS sequence"/>
</dbReference>
<dbReference type="InterPro" id="IPR012133">
    <property type="entry name" value="Alpha-hydoxy_acid_DH_FMN"/>
</dbReference>
<reference evidence="9 10" key="1">
    <citation type="submission" date="2021-03" db="EMBL/GenBank/DDBJ databases">
        <title>Genomic Encyclopedia of Type Strains, Phase IV (KMG-IV): sequencing the most valuable type-strain genomes for metagenomic binning, comparative biology and taxonomic classification.</title>
        <authorList>
            <person name="Goeker M."/>
        </authorList>
    </citation>
    <scope>NUCLEOTIDE SEQUENCE [LARGE SCALE GENOMIC DNA]</scope>
    <source>
        <strain evidence="9 10">DSM 27512</strain>
    </source>
</reference>
<sequence>MNIGEIRDSARNRMKGFCNVCKECNGVYCSGKVPGMGGAGTGNSMKRNFEMLSKVKLNLKTIHNTVNPDTSVELWGMKLGLPLIGAPVTGSEINMGGYLTEEEYCKNVVKGCLMADTLAMIGDSGNPDFYLSGLDAIKDNNGKGIAIIKPRENKKIIENIKKAEQSGALAVGIDIDGAGLVTMALLGQPVGPKSKEDLIEIVKSTTLPVILKGIMSVEEAKLAVEVGAKAIVVSNHGGRVLDDALSSVDVLPEIAQAVKGKIIIMSDGSVRDGKDIFKYIALGADYVLSARPLIWGAIGSGEEGVKQYINHMKNGLYQTMILTGANDIKSIDNKMIKLT</sequence>
<evidence type="ECO:0000256" key="5">
    <source>
        <dbReference type="ARBA" id="ARBA00024042"/>
    </source>
</evidence>
<comment type="catalytic activity">
    <reaction evidence="7">
        <text>(S)-lactate + O2 = pyruvate + H2O2</text>
        <dbReference type="Rhea" id="RHEA:55868"/>
        <dbReference type="ChEBI" id="CHEBI:15361"/>
        <dbReference type="ChEBI" id="CHEBI:15379"/>
        <dbReference type="ChEBI" id="CHEBI:16240"/>
        <dbReference type="ChEBI" id="CHEBI:16651"/>
    </reaction>
    <physiologicalReaction direction="left-to-right" evidence="7">
        <dbReference type="Rhea" id="RHEA:55869"/>
    </physiologicalReaction>
</comment>
<keyword evidence="2" id="KW-0285">Flavoprotein</keyword>
<evidence type="ECO:0000313" key="10">
    <source>
        <dbReference type="Proteomes" id="UP001314903"/>
    </source>
</evidence>
<evidence type="ECO:0000259" key="8">
    <source>
        <dbReference type="PROSITE" id="PS51349"/>
    </source>
</evidence>
<keyword evidence="10" id="KW-1185">Reference proteome</keyword>
<evidence type="ECO:0000256" key="2">
    <source>
        <dbReference type="ARBA" id="ARBA00022630"/>
    </source>
</evidence>
<dbReference type="PANTHER" id="PTHR10578:SF107">
    <property type="entry name" value="2-HYDROXYACID OXIDASE 1"/>
    <property type="match status" value="1"/>
</dbReference>
<keyword evidence="4" id="KW-0560">Oxidoreductase</keyword>
<dbReference type="InterPro" id="IPR000262">
    <property type="entry name" value="FMN-dep_DH"/>
</dbReference>
<organism evidence="9 10">
    <name type="scientific">Acetoanaerobium pronyense</name>
    <dbReference type="NCBI Taxonomy" id="1482736"/>
    <lineage>
        <taxon>Bacteria</taxon>
        <taxon>Bacillati</taxon>
        <taxon>Bacillota</taxon>
        <taxon>Clostridia</taxon>
        <taxon>Peptostreptococcales</taxon>
        <taxon>Filifactoraceae</taxon>
        <taxon>Acetoanaerobium</taxon>
    </lineage>
</organism>
<dbReference type="InterPro" id="IPR013785">
    <property type="entry name" value="Aldolase_TIM"/>
</dbReference>
<accession>A0ABS4KJE8</accession>
<dbReference type="SUPFAM" id="SSF51395">
    <property type="entry name" value="FMN-linked oxidoreductases"/>
    <property type="match status" value="1"/>
</dbReference>
<dbReference type="PIRSF" id="PIRSF000138">
    <property type="entry name" value="Al-hdrx_acd_dh"/>
    <property type="match status" value="1"/>
</dbReference>
<dbReference type="Pfam" id="PF01070">
    <property type="entry name" value="FMN_dh"/>
    <property type="match status" value="2"/>
</dbReference>
<dbReference type="EMBL" id="JAGGLI010000017">
    <property type="protein sequence ID" value="MBP2027875.1"/>
    <property type="molecule type" value="Genomic_DNA"/>
</dbReference>
<evidence type="ECO:0000256" key="3">
    <source>
        <dbReference type="ARBA" id="ARBA00022643"/>
    </source>
</evidence>
<comment type="caution">
    <text evidence="9">The sequence shown here is derived from an EMBL/GenBank/DDBJ whole genome shotgun (WGS) entry which is preliminary data.</text>
</comment>
<comment type="similarity">
    <text evidence="5">Belongs to the FMN-dependent alpha-hydroxy acid dehydrogenase family.</text>
</comment>
<dbReference type="CDD" id="cd02809">
    <property type="entry name" value="alpha_hydroxyacid_oxid_FMN"/>
    <property type="match status" value="1"/>
</dbReference>
<comment type="cofactor">
    <cofactor evidence="1">
        <name>FMN</name>
        <dbReference type="ChEBI" id="CHEBI:58210"/>
    </cofactor>
</comment>
<dbReference type="RefSeq" id="WP_209660937.1">
    <property type="nucleotide sequence ID" value="NZ_JAGGLI010000017.1"/>
</dbReference>
<dbReference type="PROSITE" id="PS51349">
    <property type="entry name" value="FMN_HYDROXY_ACID_DH_2"/>
    <property type="match status" value="1"/>
</dbReference>
<dbReference type="Gene3D" id="3.20.20.70">
    <property type="entry name" value="Aldolase class I"/>
    <property type="match status" value="1"/>
</dbReference>
<dbReference type="PANTHER" id="PTHR10578">
    <property type="entry name" value="S -2-HYDROXY-ACID OXIDASE-RELATED"/>
    <property type="match status" value="1"/>
</dbReference>
<name>A0ABS4KJE8_9FIRM</name>
<protein>
    <recommendedName>
        <fullName evidence="6">L-lactate oxidase</fullName>
    </recommendedName>
</protein>
<gene>
    <name evidence="9" type="ORF">J2Z35_001673</name>
</gene>
<evidence type="ECO:0000256" key="1">
    <source>
        <dbReference type="ARBA" id="ARBA00001917"/>
    </source>
</evidence>
<evidence type="ECO:0000256" key="7">
    <source>
        <dbReference type="ARBA" id="ARBA00048754"/>
    </source>
</evidence>
<keyword evidence="3" id="KW-0288">FMN</keyword>
<evidence type="ECO:0000256" key="6">
    <source>
        <dbReference type="ARBA" id="ARBA00029513"/>
    </source>
</evidence>
<evidence type="ECO:0000256" key="4">
    <source>
        <dbReference type="ARBA" id="ARBA00023002"/>
    </source>
</evidence>
<evidence type="ECO:0000313" key="9">
    <source>
        <dbReference type="EMBL" id="MBP2027875.1"/>
    </source>
</evidence>
<proteinExistence type="inferred from homology"/>